<dbReference type="RefSeq" id="WP_006003488.1">
    <property type="nucleotide sequence ID" value="NZ_DS996351.1"/>
</dbReference>
<comment type="caution">
    <text evidence="4">The sequence shown here is derived from an EMBL/GenBank/DDBJ whole genome shotgun (WGS) entry which is preliminary data.</text>
</comment>
<feature type="coiled-coil region" evidence="1">
    <location>
        <begin position="919"/>
        <end position="1138"/>
    </location>
</feature>
<feature type="domain" description="YhaN AAA" evidence="3">
    <location>
        <begin position="1"/>
        <end position="207"/>
    </location>
</feature>
<evidence type="ECO:0000256" key="1">
    <source>
        <dbReference type="SAM" id="Coils"/>
    </source>
</evidence>
<name>B6WPR1_9BACT</name>
<feature type="region of interest" description="Disordered" evidence="2">
    <location>
        <begin position="411"/>
        <end position="438"/>
    </location>
</feature>
<dbReference type="EMBL" id="ABXU01000001">
    <property type="protein sequence ID" value="EEB35022.1"/>
    <property type="molecule type" value="Genomic_DNA"/>
</dbReference>
<dbReference type="HOGENOM" id="CLU_006135_0_1_7"/>
<dbReference type="Gene3D" id="3.40.50.300">
    <property type="entry name" value="P-loop containing nucleotide triphosphate hydrolases"/>
    <property type="match status" value="2"/>
</dbReference>
<organism evidence="4 5">
    <name type="scientific">Desulfovibrio piger ATCC 29098</name>
    <dbReference type="NCBI Taxonomy" id="411464"/>
    <lineage>
        <taxon>Bacteria</taxon>
        <taxon>Pseudomonadati</taxon>
        <taxon>Thermodesulfobacteriota</taxon>
        <taxon>Desulfovibrionia</taxon>
        <taxon>Desulfovibrionales</taxon>
        <taxon>Desulfovibrionaceae</taxon>
        <taxon>Desulfovibrio</taxon>
    </lineage>
</organism>
<feature type="region of interest" description="Disordered" evidence="2">
    <location>
        <begin position="54"/>
        <end position="73"/>
    </location>
</feature>
<gene>
    <name evidence="4" type="ORF">DESPIG_00026</name>
</gene>
<evidence type="ECO:0000256" key="2">
    <source>
        <dbReference type="SAM" id="MobiDB-lite"/>
    </source>
</evidence>
<dbReference type="InterPro" id="IPR038734">
    <property type="entry name" value="YhaN_AAA"/>
</dbReference>
<dbReference type="Pfam" id="PF13514">
    <property type="entry name" value="AAA_27"/>
    <property type="match status" value="1"/>
</dbReference>
<dbReference type="Proteomes" id="UP000003676">
    <property type="component" value="Unassembled WGS sequence"/>
</dbReference>
<evidence type="ECO:0000259" key="3">
    <source>
        <dbReference type="Pfam" id="PF13514"/>
    </source>
</evidence>
<sequence length="1316" mass="148219">MRLLSFHADGFGILAQTGAEDLGPGINIFLGDNEAGKSTCLAFLRAMLTGYPSGRKERQAGQPLRGGQAGGSLTLENGPHGLLHLHRRPGPGSGRLQLTGPDGTPVPENLLEQLFRGIDRQVYRNVFGFSLGELQCFESLDDEAIRHALYGASFGTGLRSPADVLRALQQQADAVYRPQGRKLPLNVQTGVWQELRVRIRQADAQSSRYDALCAQWQQRRQELENLRHRKTELETSLRRTERRLSVWEQWREWHLLGMQLERLSGLPQDFPPQGRERLARLREREEERRRAVQALREQCARTRDQLRELCPDQALAAALPRLRALTEQSSTYRQALTDLPLARLRKEQLSRRLQEELSRLGPDWDCARIRATDRSVFGREELERQAAALATCTTALRMARQREDEAAAALAQAEETHQGHQQRLEALPDRRPPLDSGQQRHLQRLLENWQEKQDDLPRWQRRQQRAREAFCRACAPLHLEENDLAGPERLLRHRDEALSLASRLGHLEERLRSLREQQGHTRQEQEKLQQRERALVQAIDHHPAPEQETLERFAAAVRHCRTLRAGIAAETVRQESLTQQARQLAHPLTGGSLPLICMGIVLLLPGLALLLAGQWAPDLIPWPELASSPWAGRLATLCGLALLAGGMPRAGKAEHRRREEAERVRQLLEESSGRLRAQQHRLAHLPLTRSTTNDIPDADELEARLEKQQGLRRQLDQLLQEHDRLRQELRSVRQTLARLATQEQELLAAVQEEEKRWQAILPAATATAFAPAAAGLLFERAATAATLAEALRTAEDDAGHAASSLQQTEQDVRELLALLPSDAACPGLPEAVRRGLALCREAEEARARHQQAAAEVATSAGLLERCRKVLEDSRCHTQEAARQLETARTAWIASLHSLGLPEDLEPGTVHAALDGMESCLRLEEELQQEGSRLQRLHDEVEALRAPLAALLEELGRPVLPQDADWLRQLEMLCEAAEDARQRAAEQARLRRSLDQQETACRHAESELDGIRADLVALLRQGEARDDRDFLQTAALLEERRQTEQRRQLLEDSLRLMAGAQPLEAFLSSFREEAREEEEQARDEQQRLLEALRQEEDALAEDVAALGVRVEAMQQDGTLAELLQQEADQREELQRQAHAWCRLRLAHALLHRAKLAFEKERQPRVIRRAAAIFRDITAGAWQDVGAVVGDSSLRVMPPQGEPVSPEQLSRGTQEQLYLALRLAYIQDHAAQASPLPVIMDDVLVDFDPGRARRTARILGDLSLGKYGPRQQLLFFTCHPHTAALLREIQPDAPLFLLDKGQIRPAGAEGANEEPARP</sequence>
<feature type="compositionally biased region" description="Basic and acidic residues" evidence="2">
    <location>
        <begin position="414"/>
        <end position="433"/>
    </location>
</feature>
<dbReference type="PANTHER" id="PTHR41259:SF1">
    <property type="entry name" value="DOUBLE-STRAND BREAK REPAIR RAD50 ATPASE, PUTATIVE-RELATED"/>
    <property type="match status" value="1"/>
</dbReference>
<evidence type="ECO:0000313" key="4">
    <source>
        <dbReference type="EMBL" id="EEB35022.1"/>
    </source>
</evidence>
<feature type="coiled-coil region" evidence="1">
    <location>
        <begin position="650"/>
        <end position="756"/>
    </location>
</feature>
<dbReference type="PANTHER" id="PTHR41259">
    <property type="entry name" value="DOUBLE-STRAND BREAK REPAIR RAD50 ATPASE, PUTATIVE-RELATED"/>
    <property type="match status" value="1"/>
</dbReference>
<protein>
    <recommendedName>
        <fullName evidence="3">YhaN AAA domain-containing protein</fullName>
    </recommendedName>
</protein>
<reference evidence="4 5" key="2">
    <citation type="submission" date="2008-10" db="EMBL/GenBank/DDBJ databases">
        <authorList>
            <person name="Fulton L."/>
            <person name="Clifton S."/>
            <person name="Fulton B."/>
            <person name="Xu J."/>
            <person name="Minx P."/>
            <person name="Pepin K.H."/>
            <person name="Johnson M."/>
            <person name="Bhonagiri V."/>
            <person name="Nash W.E."/>
            <person name="Mardis E.R."/>
            <person name="Wilson R.K."/>
        </authorList>
    </citation>
    <scope>NUCLEOTIDE SEQUENCE [LARGE SCALE GENOMIC DNA]</scope>
    <source>
        <strain evidence="4 5">ATCC 29098</strain>
    </source>
</reference>
<dbReference type="eggNOG" id="COG4717">
    <property type="taxonomic scope" value="Bacteria"/>
</dbReference>
<reference evidence="4 5" key="1">
    <citation type="submission" date="2008-10" db="EMBL/GenBank/DDBJ databases">
        <title>Draft genome sequence of Desulvovibrio piger (ATCC 29098).</title>
        <authorList>
            <person name="Sudarsanam P."/>
            <person name="Ley R."/>
            <person name="Guruge J."/>
            <person name="Turnbaugh P.J."/>
            <person name="Mahowald M."/>
            <person name="Liep D."/>
            <person name="Gordon J."/>
        </authorList>
    </citation>
    <scope>NUCLEOTIDE SEQUENCE [LARGE SCALE GENOMIC DNA]</scope>
    <source>
        <strain evidence="4 5">ATCC 29098</strain>
    </source>
</reference>
<evidence type="ECO:0000313" key="5">
    <source>
        <dbReference type="Proteomes" id="UP000003676"/>
    </source>
</evidence>
<dbReference type="eggNOG" id="COG0419">
    <property type="taxonomic scope" value="Bacteria"/>
</dbReference>
<dbReference type="OrthoDB" id="9764467at2"/>
<keyword evidence="1" id="KW-0175">Coiled coil</keyword>
<accession>B6WPR1</accession>
<feature type="coiled-coil region" evidence="1">
    <location>
        <begin position="213"/>
        <end position="243"/>
    </location>
</feature>
<proteinExistence type="predicted"/>
<feature type="coiled-coil region" evidence="1">
    <location>
        <begin position="497"/>
        <end position="531"/>
    </location>
</feature>
<dbReference type="SUPFAM" id="SSF52540">
    <property type="entry name" value="P-loop containing nucleoside triphosphate hydrolases"/>
    <property type="match status" value="1"/>
</dbReference>
<dbReference type="InterPro" id="IPR027417">
    <property type="entry name" value="P-loop_NTPase"/>
</dbReference>
<dbReference type="STRING" id="901.DESPIGER_1157"/>